<dbReference type="EMBL" id="WIXE01011988">
    <property type="protein sequence ID" value="KAK5976333.1"/>
    <property type="molecule type" value="Genomic_DNA"/>
</dbReference>
<evidence type="ECO:0000313" key="1">
    <source>
        <dbReference type="EMBL" id="KAK5976333.1"/>
    </source>
</evidence>
<dbReference type="AlphaFoldDB" id="A0AAN8IV61"/>
<evidence type="ECO:0000313" key="3">
    <source>
        <dbReference type="Proteomes" id="UP001331761"/>
    </source>
</evidence>
<sequence>MLRISSTLLVIQTLTRSCANVRSRSHFGLPDLSRCRERLYSSFYSDCVDTTNMQCPHYSTLYSHVDDHSQSTESGSRGSFQMPSSLWMAANTTSNSNHGGSCVCRRKHSEFRSLIGSYRLVCMKYNKVVEIGTLSNACEGCIIVNAANRKRKLYFGFELIYWLWALQSERQSWTLEMQNKAPSRHSSLDYVANHMKAYVRSEYG</sequence>
<proteinExistence type="predicted"/>
<name>A0AAN8IV61_TRICO</name>
<keyword evidence="3" id="KW-1185">Reference proteome</keyword>
<organism evidence="2 3">
    <name type="scientific">Trichostrongylus colubriformis</name>
    <name type="common">Black scour worm</name>
    <dbReference type="NCBI Taxonomy" id="6319"/>
    <lineage>
        <taxon>Eukaryota</taxon>
        <taxon>Metazoa</taxon>
        <taxon>Ecdysozoa</taxon>
        <taxon>Nematoda</taxon>
        <taxon>Chromadorea</taxon>
        <taxon>Rhabditida</taxon>
        <taxon>Rhabditina</taxon>
        <taxon>Rhabditomorpha</taxon>
        <taxon>Strongyloidea</taxon>
        <taxon>Trichostrongylidae</taxon>
        <taxon>Trichostrongylus</taxon>
    </lineage>
</organism>
<accession>A0AAN8IV61</accession>
<dbReference type="Proteomes" id="UP001331761">
    <property type="component" value="Unassembled WGS sequence"/>
</dbReference>
<protein>
    <submittedName>
        <fullName evidence="2">Uncharacterized protein</fullName>
    </submittedName>
</protein>
<evidence type="ECO:0000313" key="2">
    <source>
        <dbReference type="EMBL" id="KAK5984873.1"/>
    </source>
</evidence>
<comment type="caution">
    <text evidence="2">The sequence shown here is derived from an EMBL/GenBank/DDBJ whole genome shotgun (WGS) entry which is preliminary data.</text>
</comment>
<gene>
    <name evidence="2" type="ORF">GCK32_018659</name>
    <name evidence="1" type="ORF">GCK32_018741</name>
</gene>
<reference evidence="2 3" key="1">
    <citation type="submission" date="2019-10" db="EMBL/GenBank/DDBJ databases">
        <title>Assembly and Annotation for the nematode Trichostrongylus colubriformis.</title>
        <authorList>
            <person name="Martin J."/>
        </authorList>
    </citation>
    <scope>NUCLEOTIDE SEQUENCE [LARGE SCALE GENOMIC DNA]</scope>
    <source>
        <strain evidence="2">G859</strain>
        <tissue evidence="2">Whole worm</tissue>
    </source>
</reference>
<dbReference type="EMBL" id="WIXE01002379">
    <property type="protein sequence ID" value="KAK5984873.1"/>
    <property type="molecule type" value="Genomic_DNA"/>
</dbReference>